<comment type="similarity">
    <text evidence="2">Belongs to the TMEM161 family.</text>
</comment>
<feature type="transmembrane region" description="Helical" evidence="8">
    <location>
        <begin position="177"/>
        <end position="196"/>
    </location>
</feature>
<dbReference type="AlphaFoldDB" id="A0AAQ3QM51"/>
<dbReference type="PANTHER" id="PTHR13624">
    <property type="entry name" value="RE42071P"/>
    <property type="match status" value="1"/>
</dbReference>
<evidence type="ECO:0000256" key="4">
    <source>
        <dbReference type="ARBA" id="ARBA00022989"/>
    </source>
</evidence>
<evidence type="ECO:0000256" key="5">
    <source>
        <dbReference type="ARBA" id="ARBA00023136"/>
    </source>
</evidence>
<evidence type="ECO:0000256" key="7">
    <source>
        <dbReference type="SAM" id="MobiDB-lite"/>
    </source>
</evidence>
<dbReference type="GO" id="GO:0016020">
    <property type="term" value="C:membrane"/>
    <property type="evidence" value="ECO:0007669"/>
    <property type="project" value="UniProtKB-SubCell"/>
</dbReference>
<name>A0AAQ3QM51_9LILI</name>
<evidence type="ECO:0000256" key="6">
    <source>
        <dbReference type="ARBA" id="ARBA00023180"/>
    </source>
</evidence>
<keyword evidence="10" id="KW-1185">Reference proteome</keyword>
<feature type="transmembrane region" description="Helical" evidence="8">
    <location>
        <begin position="292"/>
        <end position="317"/>
    </location>
</feature>
<dbReference type="Pfam" id="PF10268">
    <property type="entry name" value="Tmemb_161AB"/>
    <property type="match status" value="1"/>
</dbReference>
<evidence type="ECO:0000256" key="1">
    <source>
        <dbReference type="ARBA" id="ARBA00004141"/>
    </source>
</evidence>
<feature type="transmembrane region" description="Helical" evidence="8">
    <location>
        <begin position="329"/>
        <end position="345"/>
    </location>
</feature>
<feature type="region of interest" description="Disordered" evidence="7">
    <location>
        <begin position="1"/>
        <end position="32"/>
    </location>
</feature>
<evidence type="ECO:0000313" key="10">
    <source>
        <dbReference type="Proteomes" id="UP001327560"/>
    </source>
</evidence>
<feature type="transmembrane region" description="Helical" evidence="8">
    <location>
        <begin position="41"/>
        <end position="61"/>
    </location>
</feature>
<feature type="region of interest" description="Disordered" evidence="7">
    <location>
        <begin position="85"/>
        <end position="115"/>
    </location>
</feature>
<dbReference type="Proteomes" id="UP001327560">
    <property type="component" value="Chromosome 7"/>
</dbReference>
<keyword evidence="6" id="KW-0325">Glycoprotein</keyword>
<protein>
    <submittedName>
        <fullName evidence="9">Transmembrane protein 161B-like isoform X1</fullName>
    </submittedName>
</protein>
<gene>
    <name evidence="9" type="ORF">Cni_G21879</name>
</gene>
<sequence>MLLDDGELGPKSTVSQRYQPRSPVPDSDLVRTPPTMLSSPFHHLFLLAAASVATAFLSAVLRLPSFLLHGLHTYIHPDSPGADSLRAVLRSPSGPGIPSETKRRSRSSTGAHQRLPGFDDAKAQLLRLRLSDSDLRTRLLFPSLRIAFISSAVALTDLTLLRILLPSDPSPATAFSSAVSVLGIAHLLLLLSSLSLQRSASKRSERELSFIAGFLGFLSALIIVFVLSPSIFDLELGASDAGAAKAISSILAGVLAWLLFVPASRAARSFWLGTDQLRWNLAVVSCGAMNKILLFVTIFAGAAAPLLWVIPVAIVPAGGDIRTVGFREFRVWALIASAVSQLMVLRPNVQMYLNEAVVSWYQRLHASQVPDMDYGRAKVFLHNHYLCLVVLQFFAPPVMVLLLLGLSQVRGDLFNGLFMVGNLLHCSDTVKNIALFLAWWIMFVWSILTMSILALYRCGFLFVS</sequence>
<keyword evidence="3 8" id="KW-0812">Transmembrane</keyword>
<reference evidence="9 10" key="1">
    <citation type="submission" date="2023-10" db="EMBL/GenBank/DDBJ databases">
        <title>Chromosome-scale genome assembly provides insights into flower coloration mechanisms of Canna indica.</title>
        <authorList>
            <person name="Li C."/>
        </authorList>
    </citation>
    <scope>NUCLEOTIDE SEQUENCE [LARGE SCALE GENOMIC DNA]</scope>
    <source>
        <tissue evidence="9">Flower</tissue>
    </source>
</reference>
<evidence type="ECO:0000313" key="9">
    <source>
        <dbReference type="EMBL" id="WOL13110.1"/>
    </source>
</evidence>
<comment type="subcellular location">
    <subcellularLocation>
        <location evidence="1">Membrane</location>
        <topology evidence="1">Multi-pass membrane protein</topology>
    </subcellularLocation>
</comment>
<feature type="transmembrane region" description="Helical" evidence="8">
    <location>
        <begin position="385"/>
        <end position="406"/>
    </location>
</feature>
<evidence type="ECO:0000256" key="2">
    <source>
        <dbReference type="ARBA" id="ARBA00009706"/>
    </source>
</evidence>
<feature type="transmembrane region" description="Helical" evidence="8">
    <location>
        <begin position="146"/>
        <end position="165"/>
    </location>
</feature>
<keyword evidence="5 8" id="KW-0472">Membrane</keyword>
<proteinExistence type="inferred from homology"/>
<dbReference type="EMBL" id="CP136896">
    <property type="protein sequence ID" value="WOL13110.1"/>
    <property type="molecule type" value="Genomic_DNA"/>
</dbReference>
<evidence type="ECO:0000256" key="8">
    <source>
        <dbReference type="SAM" id="Phobius"/>
    </source>
</evidence>
<evidence type="ECO:0000256" key="3">
    <source>
        <dbReference type="ARBA" id="ARBA00022692"/>
    </source>
</evidence>
<dbReference type="InterPro" id="IPR019395">
    <property type="entry name" value="Transmembrane_161A/B"/>
</dbReference>
<feature type="transmembrane region" description="Helical" evidence="8">
    <location>
        <begin position="433"/>
        <end position="456"/>
    </location>
</feature>
<feature type="transmembrane region" description="Helical" evidence="8">
    <location>
        <begin position="208"/>
        <end position="231"/>
    </location>
</feature>
<accession>A0AAQ3QM51</accession>
<feature type="transmembrane region" description="Helical" evidence="8">
    <location>
        <begin position="243"/>
        <end position="261"/>
    </location>
</feature>
<keyword evidence="4 8" id="KW-1133">Transmembrane helix</keyword>
<dbReference type="PANTHER" id="PTHR13624:SF6">
    <property type="entry name" value="EMEI"/>
    <property type="match status" value="1"/>
</dbReference>
<organism evidence="9 10">
    <name type="scientific">Canna indica</name>
    <name type="common">Indian-shot</name>
    <dbReference type="NCBI Taxonomy" id="4628"/>
    <lineage>
        <taxon>Eukaryota</taxon>
        <taxon>Viridiplantae</taxon>
        <taxon>Streptophyta</taxon>
        <taxon>Embryophyta</taxon>
        <taxon>Tracheophyta</taxon>
        <taxon>Spermatophyta</taxon>
        <taxon>Magnoliopsida</taxon>
        <taxon>Liliopsida</taxon>
        <taxon>Zingiberales</taxon>
        <taxon>Cannaceae</taxon>
        <taxon>Canna</taxon>
    </lineage>
</organism>